<protein>
    <submittedName>
        <fullName evidence="2">Uncharacterized protein</fullName>
    </submittedName>
</protein>
<keyword evidence="1" id="KW-0812">Transmembrane</keyword>
<dbReference type="AlphaFoldDB" id="A0A840YRV0"/>
<proteinExistence type="predicted"/>
<feature type="transmembrane region" description="Helical" evidence="1">
    <location>
        <begin position="28"/>
        <end position="46"/>
    </location>
</feature>
<evidence type="ECO:0000313" key="2">
    <source>
        <dbReference type="EMBL" id="MBB5712403.1"/>
    </source>
</evidence>
<accession>A0A840YRV0</accession>
<organism evidence="2 3">
    <name type="scientific">Sphingomonas xinjiangensis</name>
    <dbReference type="NCBI Taxonomy" id="643568"/>
    <lineage>
        <taxon>Bacteria</taxon>
        <taxon>Pseudomonadati</taxon>
        <taxon>Pseudomonadota</taxon>
        <taxon>Alphaproteobacteria</taxon>
        <taxon>Sphingomonadales</taxon>
        <taxon>Sphingomonadaceae</taxon>
        <taxon>Sphingomonas</taxon>
    </lineage>
</organism>
<evidence type="ECO:0000256" key="1">
    <source>
        <dbReference type="SAM" id="Phobius"/>
    </source>
</evidence>
<reference evidence="2 3" key="1">
    <citation type="submission" date="2020-08" db="EMBL/GenBank/DDBJ databases">
        <title>Genomic Encyclopedia of Type Strains, Phase IV (KMG-IV): sequencing the most valuable type-strain genomes for metagenomic binning, comparative biology and taxonomic classification.</title>
        <authorList>
            <person name="Goeker M."/>
        </authorList>
    </citation>
    <scope>NUCLEOTIDE SEQUENCE [LARGE SCALE GENOMIC DNA]</scope>
    <source>
        <strain evidence="2 3">DSM 26736</strain>
    </source>
</reference>
<gene>
    <name evidence="2" type="ORF">FHT02_003662</name>
</gene>
<comment type="caution">
    <text evidence="2">The sequence shown here is derived from an EMBL/GenBank/DDBJ whole genome shotgun (WGS) entry which is preliminary data.</text>
</comment>
<keyword evidence="3" id="KW-1185">Reference proteome</keyword>
<evidence type="ECO:0000313" key="3">
    <source>
        <dbReference type="Proteomes" id="UP000527143"/>
    </source>
</evidence>
<dbReference type="EMBL" id="JACIJF010000017">
    <property type="protein sequence ID" value="MBB5712403.1"/>
    <property type="molecule type" value="Genomic_DNA"/>
</dbReference>
<dbReference type="Proteomes" id="UP000527143">
    <property type="component" value="Unassembled WGS sequence"/>
</dbReference>
<name>A0A840YRV0_9SPHN</name>
<keyword evidence="1" id="KW-0472">Membrane</keyword>
<keyword evidence="1" id="KW-1133">Transmembrane helix</keyword>
<sequence>MQTITVLMLLPFLGYCLVQTYRDVRRHNWFIAAWGGALIVFLGWLIEALTRGPSY</sequence>